<evidence type="ECO:0000256" key="6">
    <source>
        <dbReference type="ARBA" id="ARBA00025785"/>
    </source>
</evidence>
<dbReference type="Gene3D" id="3.40.640.10">
    <property type="entry name" value="Type I PLP-dependent aspartate aminotransferase-like (Major domain)"/>
    <property type="match status" value="1"/>
</dbReference>
<organism evidence="10 11">
    <name type="scientific">Aureococcus anophagefferens</name>
    <name type="common">Harmful bloom alga</name>
    <dbReference type="NCBI Taxonomy" id="44056"/>
    <lineage>
        <taxon>Eukaryota</taxon>
        <taxon>Sar</taxon>
        <taxon>Stramenopiles</taxon>
        <taxon>Ochrophyta</taxon>
        <taxon>Pelagophyceae</taxon>
        <taxon>Pelagomonadales</taxon>
        <taxon>Pelagomonadaceae</taxon>
        <taxon>Aureococcus</taxon>
    </lineage>
</organism>
<evidence type="ECO:0000256" key="5">
    <source>
        <dbReference type="ARBA" id="ARBA00022898"/>
    </source>
</evidence>
<dbReference type="Proteomes" id="UP001363151">
    <property type="component" value="Unassembled WGS sequence"/>
</dbReference>
<feature type="region of interest" description="Disordered" evidence="7">
    <location>
        <begin position="321"/>
        <end position="352"/>
    </location>
</feature>
<dbReference type="Pfam" id="PF00155">
    <property type="entry name" value="Aminotran_1_2"/>
    <property type="match status" value="1"/>
</dbReference>
<dbReference type="InterPro" id="IPR045088">
    <property type="entry name" value="ALAT1/2-like"/>
</dbReference>
<dbReference type="InterPro" id="IPR004839">
    <property type="entry name" value="Aminotransferase_I/II_large"/>
</dbReference>
<dbReference type="Gene3D" id="3.90.1150.10">
    <property type="entry name" value="Aspartate Aminotransferase, domain 1"/>
    <property type="match status" value="2"/>
</dbReference>
<evidence type="ECO:0000259" key="9">
    <source>
        <dbReference type="Pfam" id="PF00155"/>
    </source>
</evidence>
<evidence type="ECO:0000256" key="1">
    <source>
        <dbReference type="ARBA" id="ARBA00001933"/>
    </source>
</evidence>
<accession>A0ABR1G6T4</accession>
<evidence type="ECO:0000256" key="3">
    <source>
        <dbReference type="ARBA" id="ARBA00022576"/>
    </source>
</evidence>
<dbReference type="InterPro" id="IPR015422">
    <property type="entry name" value="PyrdxlP-dep_Trfase_small"/>
</dbReference>
<feature type="domain" description="Aminotransferase class I/classII large" evidence="9">
    <location>
        <begin position="54"/>
        <end position="183"/>
    </location>
</feature>
<protein>
    <submittedName>
        <fullName evidence="10">Alanine aminotransferase</fullName>
    </submittedName>
</protein>
<comment type="similarity">
    <text evidence="6">Belongs to the class-I pyridoxal-phosphate-dependent aminotransferase family. Alanine aminotransferase subfamily.</text>
</comment>
<dbReference type="GO" id="GO:0008483">
    <property type="term" value="F:transaminase activity"/>
    <property type="evidence" value="ECO:0007669"/>
    <property type="project" value="UniProtKB-KW"/>
</dbReference>
<evidence type="ECO:0000256" key="7">
    <source>
        <dbReference type="SAM" id="MobiDB-lite"/>
    </source>
</evidence>
<sequence length="352" mass="37631">MKRLSLVALAASLASVQSEGLDIDAVNPKIVEAQYAVRGFILDRAREIEADLAQESHDWPFDEIVRERADAYRAAIQGGVGAYSESQGITLIRKEVAKFISDRDGIAADPEAIFLTDGASAGVRHLTQLLVSGPQDGVLAPAPQYPLYSAMAAMYDGTLGSYYLDESADWAAPVAEIAKAYDDVGFTGECGLRGGYFELTNVSEEVKEQLIKLASVSLCSNVLGQIAVGLMPQGAMYLFPSITLPDARSPRRGAAGLAPDAFYALKLLESTGLVVVPGSGFGQKNGTWHFRTTFLPPEDQITAVTKRAGFHDAFLASFKAPAGERRAPGPGRTPHRAKLSLGSGRRVDGRRV</sequence>
<keyword evidence="5" id="KW-0663">Pyridoxal phosphate</keyword>
<dbReference type="CDD" id="cd00609">
    <property type="entry name" value="AAT_like"/>
    <property type="match status" value="1"/>
</dbReference>
<gene>
    <name evidence="10" type="primary">ALAT</name>
    <name evidence="10" type="ORF">SO694_000402101</name>
</gene>
<keyword evidence="4" id="KW-0808">Transferase</keyword>
<dbReference type="SUPFAM" id="SSF53383">
    <property type="entry name" value="PLP-dependent transferases"/>
    <property type="match status" value="1"/>
</dbReference>
<comment type="cofactor">
    <cofactor evidence="1">
        <name>pyridoxal 5'-phosphate</name>
        <dbReference type="ChEBI" id="CHEBI:597326"/>
    </cofactor>
</comment>
<keyword evidence="3 10" id="KW-0032">Aminotransferase</keyword>
<evidence type="ECO:0000313" key="11">
    <source>
        <dbReference type="Proteomes" id="UP001363151"/>
    </source>
</evidence>
<keyword evidence="11" id="KW-1185">Reference proteome</keyword>
<evidence type="ECO:0000256" key="2">
    <source>
        <dbReference type="ARBA" id="ARBA00011738"/>
    </source>
</evidence>
<evidence type="ECO:0000256" key="4">
    <source>
        <dbReference type="ARBA" id="ARBA00022679"/>
    </source>
</evidence>
<dbReference type="InterPro" id="IPR015421">
    <property type="entry name" value="PyrdxlP-dep_Trfase_major"/>
</dbReference>
<evidence type="ECO:0000313" key="10">
    <source>
        <dbReference type="EMBL" id="KAK7248707.1"/>
    </source>
</evidence>
<dbReference type="PANTHER" id="PTHR11751">
    <property type="entry name" value="ALANINE AMINOTRANSFERASE"/>
    <property type="match status" value="1"/>
</dbReference>
<comment type="subunit">
    <text evidence="2">Homodimer.</text>
</comment>
<dbReference type="EMBL" id="JBBJCI010000087">
    <property type="protein sequence ID" value="KAK7248707.1"/>
    <property type="molecule type" value="Genomic_DNA"/>
</dbReference>
<feature type="signal peptide" evidence="8">
    <location>
        <begin position="1"/>
        <end position="20"/>
    </location>
</feature>
<keyword evidence="8" id="KW-0732">Signal</keyword>
<dbReference type="PANTHER" id="PTHR11751:SF29">
    <property type="entry name" value="ALANINE TRANSAMINASE"/>
    <property type="match status" value="1"/>
</dbReference>
<dbReference type="InterPro" id="IPR015424">
    <property type="entry name" value="PyrdxlP-dep_Trfase"/>
</dbReference>
<feature type="chain" id="PRO_5045482827" evidence="8">
    <location>
        <begin position="21"/>
        <end position="352"/>
    </location>
</feature>
<reference evidence="10 11" key="1">
    <citation type="submission" date="2024-03" db="EMBL/GenBank/DDBJ databases">
        <title>Aureococcus anophagefferens CCMP1851 and Kratosvirus quantuckense: Draft genome of a second virus-susceptible host strain in the model system.</title>
        <authorList>
            <person name="Chase E."/>
            <person name="Truchon A.R."/>
            <person name="Schepens W."/>
            <person name="Wilhelm S.W."/>
        </authorList>
    </citation>
    <scope>NUCLEOTIDE SEQUENCE [LARGE SCALE GENOMIC DNA]</scope>
    <source>
        <strain evidence="10 11">CCMP1851</strain>
    </source>
</reference>
<proteinExistence type="inferred from homology"/>
<evidence type="ECO:0000256" key="8">
    <source>
        <dbReference type="SAM" id="SignalP"/>
    </source>
</evidence>
<comment type="caution">
    <text evidence="10">The sequence shown here is derived from an EMBL/GenBank/DDBJ whole genome shotgun (WGS) entry which is preliminary data.</text>
</comment>
<name>A0ABR1G6T4_AURAN</name>